<evidence type="ECO:0000256" key="1">
    <source>
        <dbReference type="SAM" id="MobiDB-lite"/>
    </source>
</evidence>
<reference evidence="2" key="1">
    <citation type="submission" date="2023-04" db="EMBL/GenBank/DDBJ databases">
        <title>Phytophthora fragariaefolia NBRC 109709.</title>
        <authorList>
            <person name="Ichikawa N."/>
            <person name="Sato H."/>
            <person name="Tonouchi N."/>
        </authorList>
    </citation>
    <scope>NUCLEOTIDE SEQUENCE</scope>
    <source>
        <strain evidence="2">NBRC 109709</strain>
    </source>
</reference>
<keyword evidence="3" id="KW-1185">Reference proteome</keyword>
<gene>
    <name evidence="2" type="ORF">Pfra01_002364500</name>
</gene>
<feature type="region of interest" description="Disordered" evidence="1">
    <location>
        <begin position="47"/>
        <end position="69"/>
    </location>
</feature>
<name>A0A9W7D5D5_9STRA</name>
<dbReference type="Proteomes" id="UP001165121">
    <property type="component" value="Unassembled WGS sequence"/>
</dbReference>
<evidence type="ECO:0000313" key="3">
    <source>
        <dbReference type="Proteomes" id="UP001165121"/>
    </source>
</evidence>
<accession>A0A9W7D5D5</accession>
<comment type="caution">
    <text evidence="2">The sequence shown here is derived from an EMBL/GenBank/DDBJ whole genome shotgun (WGS) entry which is preliminary data.</text>
</comment>
<evidence type="ECO:0000313" key="2">
    <source>
        <dbReference type="EMBL" id="GMF55941.1"/>
    </source>
</evidence>
<protein>
    <submittedName>
        <fullName evidence="2">Unnamed protein product</fullName>
    </submittedName>
</protein>
<organism evidence="2 3">
    <name type="scientific">Phytophthora fragariaefolia</name>
    <dbReference type="NCBI Taxonomy" id="1490495"/>
    <lineage>
        <taxon>Eukaryota</taxon>
        <taxon>Sar</taxon>
        <taxon>Stramenopiles</taxon>
        <taxon>Oomycota</taxon>
        <taxon>Peronosporomycetes</taxon>
        <taxon>Peronosporales</taxon>
        <taxon>Peronosporaceae</taxon>
        <taxon>Phytophthora</taxon>
    </lineage>
</organism>
<sequence>MYSRRDDGIHPYRASRNVMVSDTIASINTNDYLSSTAGMDSSLKKRFRPKLQDSSRPNPSDAGQVLTKE</sequence>
<proteinExistence type="predicted"/>
<dbReference type="EMBL" id="BSXT01003877">
    <property type="protein sequence ID" value="GMF55941.1"/>
    <property type="molecule type" value="Genomic_DNA"/>
</dbReference>
<dbReference type="AlphaFoldDB" id="A0A9W7D5D5"/>